<dbReference type="InterPro" id="IPR036514">
    <property type="entry name" value="SGNH_hydro_sf"/>
</dbReference>
<dbReference type="PANTHER" id="PTHR37981">
    <property type="entry name" value="LIPASE 2"/>
    <property type="match status" value="1"/>
</dbReference>
<proteinExistence type="predicted"/>
<dbReference type="Gene3D" id="3.40.50.1110">
    <property type="entry name" value="SGNH hydrolase"/>
    <property type="match status" value="1"/>
</dbReference>
<dbReference type="SUPFAM" id="SSF52266">
    <property type="entry name" value="SGNH hydrolase"/>
    <property type="match status" value="1"/>
</dbReference>
<evidence type="ECO:0000259" key="2">
    <source>
        <dbReference type="Pfam" id="PF13472"/>
    </source>
</evidence>
<keyword evidence="4" id="KW-1185">Reference proteome</keyword>
<dbReference type="Pfam" id="PF13472">
    <property type="entry name" value="Lipase_GDSL_2"/>
    <property type="match status" value="1"/>
</dbReference>
<feature type="signal peptide" evidence="1">
    <location>
        <begin position="1"/>
        <end position="29"/>
    </location>
</feature>
<dbReference type="PANTHER" id="PTHR37981:SF1">
    <property type="entry name" value="SGNH HYDROLASE-TYPE ESTERASE DOMAIN-CONTAINING PROTEIN"/>
    <property type="match status" value="1"/>
</dbReference>
<reference evidence="3 4" key="1">
    <citation type="submission" date="2021-03" db="EMBL/GenBank/DDBJ databases">
        <title>Sequencing the genomes of 1000 actinobacteria strains.</title>
        <authorList>
            <person name="Klenk H.-P."/>
        </authorList>
    </citation>
    <scope>NUCLEOTIDE SEQUENCE [LARGE SCALE GENOMIC DNA]</scope>
    <source>
        <strain evidence="3 4">DSM 44580</strain>
    </source>
</reference>
<name>A0ABS5ADV5_9PSEU</name>
<comment type="caution">
    <text evidence="3">The sequence shown here is derived from an EMBL/GenBank/DDBJ whole genome shotgun (WGS) entry which is preliminary data.</text>
</comment>
<feature type="chain" id="PRO_5046425446" evidence="1">
    <location>
        <begin position="30"/>
        <end position="286"/>
    </location>
</feature>
<keyword evidence="1" id="KW-0732">Signal</keyword>
<evidence type="ECO:0000313" key="4">
    <source>
        <dbReference type="Proteomes" id="UP001519363"/>
    </source>
</evidence>
<dbReference type="Proteomes" id="UP001519363">
    <property type="component" value="Unassembled WGS sequence"/>
</dbReference>
<organism evidence="3 4">
    <name type="scientific">Crossiella equi</name>
    <dbReference type="NCBI Taxonomy" id="130796"/>
    <lineage>
        <taxon>Bacteria</taxon>
        <taxon>Bacillati</taxon>
        <taxon>Actinomycetota</taxon>
        <taxon>Actinomycetes</taxon>
        <taxon>Pseudonocardiales</taxon>
        <taxon>Pseudonocardiaceae</taxon>
        <taxon>Crossiella</taxon>
    </lineage>
</organism>
<gene>
    <name evidence="3" type="ORF">JOF53_003621</name>
</gene>
<dbReference type="InterPro" id="IPR013830">
    <property type="entry name" value="SGNH_hydro"/>
</dbReference>
<sequence>MTIGARARRLTAATLLTLSALASATPALASPAEVTRYVALGDSFASVGTLTNVHLDPVGCARSRDNYPAQLAARLRPKTFVDRTCGAARTPHMTEPQGVPLGQNPPQFDALTKDTDLVTLTIGGNDIGFADIVLTCATLSLTNPAGTPCGTHFGNDLTNRLETLKPKFTKVLEGIRTRAPKARLAVVGYLRLLPPTKGCWPLVPIAEGDVPYLDTFQHTLNAALATWSKAAGATFVNPGLTTGHDVCQLPGAKWVEGILPTSPSVPVHPNTKGQTYVAGLAAEALG</sequence>
<evidence type="ECO:0000256" key="1">
    <source>
        <dbReference type="SAM" id="SignalP"/>
    </source>
</evidence>
<feature type="domain" description="SGNH hydrolase-type esterase" evidence="2">
    <location>
        <begin position="39"/>
        <end position="274"/>
    </location>
</feature>
<evidence type="ECO:0000313" key="3">
    <source>
        <dbReference type="EMBL" id="MBP2474749.1"/>
    </source>
</evidence>
<dbReference type="CDD" id="cd01823">
    <property type="entry name" value="SEST_like"/>
    <property type="match status" value="1"/>
</dbReference>
<accession>A0ABS5ADV5</accession>
<protein>
    <submittedName>
        <fullName evidence="3">Lysophospholipase L1-like esterase</fullName>
    </submittedName>
</protein>
<dbReference type="InterPro" id="IPR037460">
    <property type="entry name" value="SEST-like"/>
</dbReference>
<dbReference type="EMBL" id="JAGIOO010000001">
    <property type="protein sequence ID" value="MBP2474749.1"/>
    <property type="molecule type" value="Genomic_DNA"/>
</dbReference>
<dbReference type="RefSeq" id="WP_086788953.1">
    <property type="nucleotide sequence ID" value="NZ_JAGIOO010000001.1"/>
</dbReference>